<reference evidence="1 2" key="1">
    <citation type="submission" date="2017-09" db="EMBL/GenBank/DDBJ databases">
        <authorList>
            <person name="Ehlers B."/>
            <person name="Leendertz F.H."/>
        </authorList>
    </citation>
    <scope>NUCLEOTIDE SEQUENCE [LARGE SCALE GENOMIC DNA]</scope>
    <source>
        <strain evidence="1 2">DSM 18289</strain>
    </source>
</reference>
<dbReference type="RefSeq" id="WP_097156080.1">
    <property type="nucleotide sequence ID" value="NZ_OBEL01000011.1"/>
</dbReference>
<dbReference type="EMBL" id="OBEL01000011">
    <property type="protein sequence ID" value="SNZ21703.1"/>
    <property type="molecule type" value="Genomic_DNA"/>
</dbReference>
<evidence type="ECO:0000313" key="1">
    <source>
        <dbReference type="EMBL" id="SNZ21703.1"/>
    </source>
</evidence>
<evidence type="ECO:0000313" key="2">
    <source>
        <dbReference type="Proteomes" id="UP000219439"/>
    </source>
</evidence>
<dbReference type="AlphaFoldDB" id="A0A285PK88"/>
<sequence length="100" mass="11436">MVWPLKLKENEAPVGIKRIDAVDPQEDITAMEAALLASMLHSISERNRVDLWRDFGCPRFEKIDFFNKRPSGATRHIVLLLTNGDLVRGDKLKEHLEALQ</sequence>
<protein>
    <submittedName>
        <fullName evidence="1">Uncharacterized protein</fullName>
    </submittedName>
</protein>
<dbReference type="Proteomes" id="UP000219439">
    <property type="component" value="Unassembled WGS sequence"/>
</dbReference>
<gene>
    <name evidence="1" type="ORF">SAMN06265368_4828</name>
</gene>
<name>A0A285PK88_9HYPH</name>
<organism evidence="1 2">
    <name type="scientific">Cohaesibacter gelatinilyticus</name>
    <dbReference type="NCBI Taxonomy" id="372072"/>
    <lineage>
        <taxon>Bacteria</taxon>
        <taxon>Pseudomonadati</taxon>
        <taxon>Pseudomonadota</taxon>
        <taxon>Alphaproteobacteria</taxon>
        <taxon>Hyphomicrobiales</taxon>
        <taxon>Cohaesibacteraceae</taxon>
    </lineage>
</organism>
<accession>A0A285PK88</accession>
<keyword evidence="2" id="KW-1185">Reference proteome</keyword>
<proteinExistence type="predicted"/>